<organism evidence="1">
    <name type="scientific">Arundo donax</name>
    <name type="common">Giant reed</name>
    <name type="synonym">Donax arundinaceus</name>
    <dbReference type="NCBI Taxonomy" id="35708"/>
    <lineage>
        <taxon>Eukaryota</taxon>
        <taxon>Viridiplantae</taxon>
        <taxon>Streptophyta</taxon>
        <taxon>Embryophyta</taxon>
        <taxon>Tracheophyta</taxon>
        <taxon>Spermatophyta</taxon>
        <taxon>Magnoliopsida</taxon>
        <taxon>Liliopsida</taxon>
        <taxon>Poales</taxon>
        <taxon>Poaceae</taxon>
        <taxon>PACMAD clade</taxon>
        <taxon>Arundinoideae</taxon>
        <taxon>Arundineae</taxon>
        <taxon>Arundo</taxon>
    </lineage>
</organism>
<evidence type="ECO:0000313" key="1">
    <source>
        <dbReference type="EMBL" id="JAD99922.1"/>
    </source>
</evidence>
<name>A0A0A9EV47_ARUDO</name>
<accession>A0A0A9EV47</accession>
<dbReference type="EMBL" id="GBRH01197973">
    <property type="protein sequence ID" value="JAD99922.1"/>
    <property type="molecule type" value="Transcribed_RNA"/>
</dbReference>
<sequence>MLSIILIMLKLCLDFLFVLFELSLLNSSPLFNSFQSLSFG</sequence>
<protein>
    <submittedName>
        <fullName evidence="1">Uncharacterized protein</fullName>
    </submittedName>
</protein>
<reference evidence="1" key="2">
    <citation type="journal article" date="2015" name="Data Brief">
        <title>Shoot transcriptome of the giant reed, Arundo donax.</title>
        <authorList>
            <person name="Barrero R.A."/>
            <person name="Guerrero F.D."/>
            <person name="Moolhuijzen P."/>
            <person name="Goolsby J.A."/>
            <person name="Tidwell J."/>
            <person name="Bellgard S.E."/>
            <person name="Bellgard M.I."/>
        </authorList>
    </citation>
    <scope>NUCLEOTIDE SEQUENCE</scope>
    <source>
        <tissue evidence="1">Shoot tissue taken approximately 20 cm above the soil surface</tissue>
    </source>
</reference>
<dbReference type="AlphaFoldDB" id="A0A0A9EV47"/>
<reference evidence="1" key="1">
    <citation type="submission" date="2014-09" db="EMBL/GenBank/DDBJ databases">
        <authorList>
            <person name="Magalhaes I.L.F."/>
            <person name="Oliveira U."/>
            <person name="Santos F.R."/>
            <person name="Vidigal T.H.D.A."/>
            <person name="Brescovit A.D."/>
            <person name="Santos A.J."/>
        </authorList>
    </citation>
    <scope>NUCLEOTIDE SEQUENCE</scope>
    <source>
        <tissue evidence="1">Shoot tissue taken approximately 20 cm above the soil surface</tissue>
    </source>
</reference>
<proteinExistence type="predicted"/>